<dbReference type="Gene3D" id="3.20.20.150">
    <property type="entry name" value="Divalent-metal-dependent TIM barrel enzymes"/>
    <property type="match status" value="1"/>
</dbReference>
<accession>K0UNY1</accession>
<name>K0UNY1_MYCVA</name>
<dbReference type="InterPro" id="IPR013022">
    <property type="entry name" value="Xyl_isomerase-like_TIM-brl"/>
</dbReference>
<evidence type="ECO:0000259" key="1">
    <source>
        <dbReference type="Pfam" id="PF01261"/>
    </source>
</evidence>
<dbReference type="AlphaFoldDB" id="K0UNY1"/>
<dbReference type="eggNOG" id="COG1082">
    <property type="taxonomic scope" value="Bacteria"/>
</dbReference>
<dbReference type="EMBL" id="ALQA01000129">
    <property type="protein sequence ID" value="EJZ04293.1"/>
    <property type="molecule type" value="Genomic_DNA"/>
</dbReference>
<dbReference type="InterPro" id="IPR036237">
    <property type="entry name" value="Xyl_isomerase-like_sf"/>
</dbReference>
<dbReference type="RefSeq" id="WP_003932130.1">
    <property type="nucleotide sequence ID" value="NZ_JH814695.1"/>
</dbReference>
<dbReference type="PANTHER" id="PTHR12110:SF48">
    <property type="entry name" value="BLL3656 PROTEIN"/>
    <property type="match status" value="1"/>
</dbReference>
<protein>
    <submittedName>
        <fullName evidence="2">Xylose isomerase domain-containing protein</fullName>
    </submittedName>
</protein>
<dbReference type="PANTHER" id="PTHR12110">
    <property type="entry name" value="HYDROXYPYRUVATE ISOMERASE"/>
    <property type="match status" value="1"/>
</dbReference>
<proteinExistence type="predicted"/>
<evidence type="ECO:0000313" key="3">
    <source>
        <dbReference type="Proteomes" id="UP000006072"/>
    </source>
</evidence>
<keyword evidence="2" id="KW-0413">Isomerase</keyword>
<keyword evidence="3" id="KW-1185">Reference proteome</keyword>
<dbReference type="HOGENOM" id="CLU_035063_4_0_11"/>
<organism evidence="2 3">
    <name type="scientific">Mycolicibacterium vaccae ATCC 25954</name>
    <dbReference type="NCBI Taxonomy" id="1194972"/>
    <lineage>
        <taxon>Bacteria</taxon>
        <taxon>Bacillati</taxon>
        <taxon>Actinomycetota</taxon>
        <taxon>Actinomycetes</taxon>
        <taxon>Mycobacteriales</taxon>
        <taxon>Mycobacteriaceae</taxon>
        <taxon>Mycolicibacterium</taxon>
    </lineage>
</organism>
<dbReference type="Pfam" id="PF01261">
    <property type="entry name" value="AP_endonuc_2"/>
    <property type="match status" value="1"/>
</dbReference>
<dbReference type="Proteomes" id="UP000006072">
    <property type="component" value="Unassembled WGS sequence"/>
</dbReference>
<feature type="domain" description="Xylose isomerase-like TIM barrel" evidence="1">
    <location>
        <begin position="38"/>
        <end position="259"/>
    </location>
</feature>
<dbReference type="InterPro" id="IPR050312">
    <property type="entry name" value="IolE/XylAMocC-like"/>
</dbReference>
<comment type="caution">
    <text evidence="2">The sequence shown here is derived from an EMBL/GenBank/DDBJ whole genome shotgun (WGS) entry which is preliminary data.</text>
</comment>
<dbReference type="SUPFAM" id="SSF51658">
    <property type="entry name" value="Xylose isomerase-like"/>
    <property type="match status" value="1"/>
</dbReference>
<dbReference type="PATRIC" id="fig|1194972.3.peg.5833"/>
<reference evidence="2 3" key="1">
    <citation type="journal article" date="2012" name="J. Bacteriol.">
        <title>Complete Genome Sequence of Mycobacterium vaccae Type Strain ATCC 25954.</title>
        <authorList>
            <person name="Ho Y.S."/>
            <person name="Adroub S.A."/>
            <person name="Abadi M."/>
            <person name="Al Alwan B."/>
            <person name="Alkhateeb R."/>
            <person name="Gao G."/>
            <person name="Ragab A."/>
            <person name="Ali S."/>
            <person name="van Soolingen D."/>
            <person name="Bitter W."/>
            <person name="Pain A."/>
            <person name="Abdallah A.M."/>
        </authorList>
    </citation>
    <scope>NUCLEOTIDE SEQUENCE [LARGE SCALE GENOMIC DNA]</scope>
    <source>
        <strain evidence="2 3">ATCC 25954</strain>
    </source>
</reference>
<evidence type="ECO:0000313" key="2">
    <source>
        <dbReference type="EMBL" id="EJZ04293.1"/>
    </source>
</evidence>
<dbReference type="GO" id="GO:0016853">
    <property type="term" value="F:isomerase activity"/>
    <property type="evidence" value="ECO:0007669"/>
    <property type="project" value="UniProtKB-KW"/>
</dbReference>
<sequence>MSVSFLPGRRKPVADQARPICLAPLTVLELGPPELVACAAEAGYDGVGLRLIRATEQEPIRPTVGITPMIRETRRRLVDTGLFVLDVEVLRLRPETRVRDDFAAFLETGAYLGATQVLVTGNDPDHGRTADNLAELGVLAAEFGMTPNLEPMPWTAVRNLGEAARIVGRCADSGAGLLVDAIHYDRELATPEDLSRVPAEWIRYAQICDAVLPRPESVDELRRQGRSARLFPGEGCIGVVPMLRALPPVPVSVEAPVQWNAPAGVRARAALRTARAVVALADAGQPALSA</sequence>
<gene>
    <name evidence="2" type="ORF">MVAC_29468</name>
</gene>